<dbReference type="Gene3D" id="3.40.50.300">
    <property type="entry name" value="P-loop containing nucleotide triphosphate hydrolases"/>
    <property type="match status" value="1"/>
</dbReference>
<dbReference type="InterPro" id="IPR027417">
    <property type="entry name" value="P-loop_NTPase"/>
</dbReference>
<feature type="region of interest" description="Disordered" evidence="2">
    <location>
        <begin position="1"/>
        <end position="22"/>
    </location>
</feature>
<dbReference type="InterPro" id="IPR003593">
    <property type="entry name" value="AAA+_ATPase"/>
</dbReference>
<dbReference type="PANTHER" id="PTHR23408:SF3">
    <property type="entry name" value="METHYLMALONIC ACIDURIA TYPE A PROTEIN, MITOCHONDRIAL"/>
    <property type="match status" value="1"/>
</dbReference>
<accession>A0A212J251</accession>
<gene>
    <name evidence="4" type="ORF">KL86APRO_10361</name>
</gene>
<organism evidence="4">
    <name type="scientific">uncultured Alphaproteobacteria bacterium</name>
    <dbReference type="NCBI Taxonomy" id="91750"/>
    <lineage>
        <taxon>Bacteria</taxon>
        <taxon>Pseudomonadati</taxon>
        <taxon>Pseudomonadota</taxon>
        <taxon>Alphaproteobacteria</taxon>
        <taxon>environmental samples</taxon>
    </lineage>
</organism>
<dbReference type="SMART" id="SM00382">
    <property type="entry name" value="AAA"/>
    <property type="match status" value="1"/>
</dbReference>
<evidence type="ECO:0000259" key="3">
    <source>
        <dbReference type="SMART" id="SM00382"/>
    </source>
</evidence>
<dbReference type="NCBIfam" id="TIGR00750">
    <property type="entry name" value="lao"/>
    <property type="match status" value="1"/>
</dbReference>
<dbReference type="InterPro" id="IPR005129">
    <property type="entry name" value="GTPase_ArgK"/>
</dbReference>
<dbReference type="NCBIfam" id="NF006958">
    <property type="entry name" value="PRK09435.1"/>
    <property type="match status" value="1"/>
</dbReference>
<dbReference type="CDD" id="cd03114">
    <property type="entry name" value="MMAA-like"/>
    <property type="match status" value="1"/>
</dbReference>
<dbReference type="AlphaFoldDB" id="A0A212J251"/>
<dbReference type="EMBL" id="FLUO01000001">
    <property type="protein sequence ID" value="SBV93265.1"/>
    <property type="molecule type" value="Genomic_DNA"/>
</dbReference>
<keyword evidence="4" id="KW-0378">Hydrolase</keyword>
<dbReference type="PANTHER" id="PTHR23408">
    <property type="entry name" value="METHYLMALONYL-COA MUTASE"/>
    <property type="match status" value="1"/>
</dbReference>
<reference evidence="4" key="1">
    <citation type="submission" date="2016-04" db="EMBL/GenBank/DDBJ databases">
        <authorList>
            <person name="Evans L.H."/>
            <person name="Alamgir A."/>
            <person name="Owens N."/>
            <person name="Weber N.D."/>
            <person name="Virtaneva K."/>
            <person name="Barbian K."/>
            <person name="Babar A."/>
            <person name="Rosenke K."/>
        </authorList>
    </citation>
    <scope>NUCLEOTIDE SEQUENCE</scope>
    <source>
        <strain evidence="4">86</strain>
    </source>
</reference>
<evidence type="ECO:0000256" key="2">
    <source>
        <dbReference type="SAM" id="MobiDB-lite"/>
    </source>
</evidence>
<dbReference type="SUPFAM" id="SSF52540">
    <property type="entry name" value="P-loop containing nucleoside triphosphate hydrolases"/>
    <property type="match status" value="1"/>
</dbReference>
<dbReference type="GO" id="GO:0005525">
    <property type="term" value="F:GTP binding"/>
    <property type="evidence" value="ECO:0007669"/>
    <property type="project" value="InterPro"/>
</dbReference>
<dbReference type="Gene3D" id="1.20.5.170">
    <property type="match status" value="1"/>
</dbReference>
<evidence type="ECO:0000256" key="1">
    <source>
        <dbReference type="ARBA" id="ARBA00009625"/>
    </source>
</evidence>
<proteinExistence type="inferred from homology"/>
<dbReference type="EC" id="3.6.-.-" evidence="4"/>
<dbReference type="Gene3D" id="1.10.287.130">
    <property type="match status" value="1"/>
</dbReference>
<name>A0A212J251_9PROT</name>
<dbReference type="Pfam" id="PF03308">
    <property type="entry name" value="MeaB"/>
    <property type="match status" value="1"/>
</dbReference>
<evidence type="ECO:0000313" key="4">
    <source>
        <dbReference type="EMBL" id="SBV93265.1"/>
    </source>
</evidence>
<dbReference type="GO" id="GO:0005737">
    <property type="term" value="C:cytoplasm"/>
    <property type="evidence" value="ECO:0007669"/>
    <property type="project" value="TreeGrafter"/>
</dbReference>
<protein>
    <submittedName>
        <fullName evidence="4">Putative GTPase CC_2483</fullName>
        <ecNumber evidence="4">3.6.-.-</ecNumber>
    </submittedName>
</protein>
<comment type="similarity">
    <text evidence="1">Belongs to the SIMIBI class G3E GTPase family. ArgK/MeaB subfamily.</text>
</comment>
<sequence>MTALSVDTGKVPVTPPNTGKEARVKRASLSLDDYVDGVLSRDRARLARAISLVESSNPDHQKLAQELLVRIAPHAGNAHRIGITGVPGVGKSTFIECFGNLLTARGHRVGVLAVDPSSSRSGGSILGDKTRMETLANNPDAYIRPSPSSGRLGGVTRTTRETMLVMEAAGYDVILVETVGAGQNETVVADMTDFFLVLMLPGAGDELQGIKKGVLELADMIAVNKCEDDNAQKAEAARQHYANALHIMTPTSPNWRPPVLKISGLRGIGLDELWENIEEHHRILSETGELADTRRRQRIKWMWSMIEDKLMDAVKTHPAVRAELPAVRAEVEAGSLTVPLAVLKVLRTFGLEVGLGG</sequence>
<feature type="domain" description="AAA+ ATPase" evidence="3">
    <location>
        <begin position="77"/>
        <end position="214"/>
    </location>
</feature>
<dbReference type="GO" id="GO:0003924">
    <property type="term" value="F:GTPase activity"/>
    <property type="evidence" value="ECO:0007669"/>
    <property type="project" value="InterPro"/>
</dbReference>